<dbReference type="AlphaFoldDB" id="A0A1F6NMD4"/>
<protein>
    <recommendedName>
        <fullName evidence="4">Histidine kinase/HSP90-like ATPase domain-containing protein</fullName>
    </recommendedName>
</protein>
<evidence type="ECO:0000313" key="2">
    <source>
        <dbReference type="EMBL" id="OGH85008.1"/>
    </source>
</evidence>
<evidence type="ECO:0000313" key="3">
    <source>
        <dbReference type="Proteomes" id="UP000178349"/>
    </source>
</evidence>
<accession>A0A1F6NMD4</accession>
<name>A0A1F6NMD4_9BACT</name>
<sequence>MRSVKFNVRKGLFARLSTHTYRSVAEAMAELIINGMDSAHLAGRLPKIIITVFEKGQHPLSPNGKALSVIDNGLGFTDNVIERYCDVGESAWEGSSGVVQGQFGIGKIAAMSLGAGEVSPYYIVTRTSKSGRPEMVFITADTIERESGWKSLPNKSGFDYLPSSESFAEILIPDYQDNISLDELRRQLTYCLPTFPWKVTVNGQEVSHRQFDVQTSFTSPVLPELGGVIEIELGIPKVSDSRDCVMLEDSERKRLVCSLGDVARLGEIHGAILNPRLVGTIKAPGLSAFSTTDRAGLRAAFWRSHKGKVVKDAILLWANQLAEDLVGKSEASGKDVMGFVNETLDLFRQAFGSPKQVLVETPSNKDDAKTKNGGSGSRVKRETPEGINKGGSPQHQNNVPRVRIKDQDYFIYSYPLSSDLPAQARDMSGAKAIIINTQHLSVKRLMQERLAVGTKREHVVRWLVEAHVLLQMNRSSAETLVAWVYRILDEVLYNKKS</sequence>
<gene>
    <name evidence="2" type="ORF">A2493_02775</name>
</gene>
<evidence type="ECO:0000256" key="1">
    <source>
        <dbReference type="SAM" id="MobiDB-lite"/>
    </source>
</evidence>
<dbReference type="Proteomes" id="UP000178349">
    <property type="component" value="Unassembled WGS sequence"/>
</dbReference>
<dbReference type="Pfam" id="PF13589">
    <property type="entry name" value="HATPase_c_3"/>
    <property type="match status" value="1"/>
</dbReference>
<dbReference type="SUPFAM" id="SSF55874">
    <property type="entry name" value="ATPase domain of HSP90 chaperone/DNA topoisomerase II/histidine kinase"/>
    <property type="match status" value="1"/>
</dbReference>
<evidence type="ECO:0008006" key="4">
    <source>
        <dbReference type="Google" id="ProtNLM"/>
    </source>
</evidence>
<dbReference type="EMBL" id="MFQW01000050">
    <property type="protein sequence ID" value="OGH85008.1"/>
    <property type="molecule type" value="Genomic_DNA"/>
</dbReference>
<reference evidence="2 3" key="1">
    <citation type="journal article" date="2016" name="Nat. Commun.">
        <title>Thousands of microbial genomes shed light on interconnected biogeochemical processes in an aquifer system.</title>
        <authorList>
            <person name="Anantharaman K."/>
            <person name="Brown C.T."/>
            <person name="Hug L.A."/>
            <person name="Sharon I."/>
            <person name="Castelle C.J."/>
            <person name="Probst A.J."/>
            <person name="Thomas B.C."/>
            <person name="Singh A."/>
            <person name="Wilkins M.J."/>
            <person name="Karaoz U."/>
            <person name="Brodie E.L."/>
            <person name="Williams K.H."/>
            <person name="Hubbard S.S."/>
            <person name="Banfield J.F."/>
        </authorList>
    </citation>
    <scope>NUCLEOTIDE SEQUENCE [LARGE SCALE GENOMIC DNA]</scope>
</reference>
<dbReference type="InterPro" id="IPR036890">
    <property type="entry name" value="HATPase_C_sf"/>
</dbReference>
<proteinExistence type="predicted"/>
<dbReference type="Gene3D" id="3.30.565.10">
    <property type="entry name" value="Histidine kinase-like ATPase, C-terminal domain"/>
    <property type="match status" value="1"/>
</dbReference>
<organism evidence="2 3">
    <name type="scientific">Candidatus Magasanikbacteria bacterium RIFOXYC12_FULL_33_11</name>
    <dbReference type="NCBI Taxonomy" id="1798701"/>
    <lineage>
        <taxon>Bacteria</taxon>
        <taxon>Candidatus Magasanikiibacteriota</taxon>
    </lineage>
</organism>
<feature type="region of interest" description="Disordered" evidence="1">
    <location>
        <begin position="358"/>
        <end position="399"/>
    </location>
</feature>
<comment type="caution">
    <text evidence="2">The sequence shown here is derived from an EMBL/GenBank/DDBJ whole genome shotgun (WGS) entry which is preliminary data.</text>
</comment>